<sequence length="346" mass="40085">MVKLPKIPDTPEDFNDMNFIYNQQTGYLFFKQPLNDNSPPIKKKVVPTYNFELRETLFEKFHIDSAHFEYHKTYTMIYERYIGITQDDVKNYVLTLIDIFSHYVWAIPLKDKEGNTIHEELVNIFKNFGPPTKLQADNESEFIISVLKKTCNAFEIKLVHGRARYPQSQEKIERFNQMFSRHLTKMMWDEVSGSQGYHWVDVLSQFIIVYNKAPHEAHKKSPYEAFFGFKMHAVYNTLNTPENKDNTLETNTPGTNSPETNTPGTILPKHISPEHIPPGTIIPKKVIFEPGDKVVVAPNFDNNQKTRKCKLEQTCSITGKVVSMCNNNKTVRVDVNGKIKNFEAKI</sequence>
<evidence type="ECO:0000256" key="1">
    <source>
        <dbReference type="SAM" id="MobiDB-lite"/>
    </source>
</evidence>
<keyword evidence="4" id="KW-1185">Reference proteome</keyword>
<accession>A0ABN7V7R3</accession>
<evidence type="ECO:0000313" key="4">
    <source>
        <dbReference type="Proteomes" id="UP000789901"/>
    </source>
</evidence>
<protein>
    <submittedName>
        <fullName evidence="3">21636_t:CDS:1</fullName>
    </submittedName>
</protein>
<evidence type="ECO:0000259" key="2">
    <source>
        <dbReference type="PROSITE" id="PS50994"/>
    </source>
</evidence>
<dbReference type="PROSITE" id="PS50994">
    <property type="entry name" value="INTEGRASE"/>
    <property type="match status" value="1"/>
</dbReference>
<dbReference type="Pfam" id="PF00665">
    <property type="entry name" value="rve"/>
    <property type="match status" value="1"/>
</dbReference>
<dbReference type="SUPFAM" id="SSF53098">
    <property type="entry name" value="Ribonuclease H-like"/>
    <property type="match status" value="1"/>
</dbReference>
<reference evidence="3 4" key="1">
    <citation type="submission" date="2021-06" db="EMBL/GenBank/DDBJ databases">
        <authorList>
            <person name="Kallberg Y."/>
            <person name="Tangrot J."/>
            <person name="Rosling A."/>
        </authorList>
    </citation>
    <scope>NUCLEOTIDE SEQUENCE [LARGE SCALE GENOMIC DNA]</scope>
    <source>
        <strain evidence="3 4">120-4 pot B 10/14</strain>
    </source>
</reference>
<gene>
    <name evidence="3" type="ORF">GMARGA_LOCUS15386</name>
</gene>
<comment type="caution">
    <text evidence="3">The sequence shown here is derived from an EMBL/GenBank/DDBJ whole genome shotgun (WGS) entry which is preliminary data.</text>
</comment>
<feature type="region of interest" description="Disordered" evidence="1">
    <location>
        <begin position="240"/>
        <end position="274"/>
    </location>
</feature>
<dbReference type="Gene3D" id="3.30.420.10">
    <property type="entry name" value="Ribonuclease H-like superfamily/Ribonuclease H"/>
    <property type="match status" value="1"/>
</dbReference>
<dbReference type="Proteomes" id="UP000789901">
    <property type="component" value="Unassembled WGS sequence"/>
</dbReference>
<name>A0ABN7V7R3_GIGMA</name>
<dbReference type="PANTHER" id="PTHR37984">
    <property type="entry name" value="PROTEIN CBG26694"/>
    <property type="match status" value="1"/>
</dbReference>
<dbReference type="InterPro" id="IPR001584">
    <property type="entry name" value="Integrase_cat-core"/>
</dbReference>
<dbReference type="InterPro" id="IPR036397">
    <property type="entry name" value="RNaseH_sf"/>
</dbReference>
<feature type="compositionally biased region" description="Polar residues" evidence="1">
    <location>
        <begin position="248"/>
        <end position="264"/>
    </location>
</feature>
<dbReference type="PANTHER" id="PTHR37984:SF5">
    <property type="entry name" value="PROTEIN NYNRIN-LIKE"/>
    <property type="match status" value="1"/>
</dbReference>
<dbReference type="EMBL" id="CAJVQB010010564">
    <property type="protein sequence ID" value="CAG8741029.1"/>
    <property type="molecule type" value="Genomic_DNA"/>
</dbReference>
<dbReference type="InterPro" id="IPR012337">
    <property type="entry name" value="RNaseH-like_sf"/>
</dbReference>
<organism evidence="3 4">
    <name type="scientific">Gigaspora margarita</name>
    <dbReference type="NCBI Taxonomy" id="4874"/>
    <lineage>
        <taxon>Eukaryota</taxon>
        <taxon>Fungi</taxon>
        <taxon>Fungi incertae sedis</taxon>
        <taxon>Mucoromycota</taxon>
        <taxon>Glomeromycotina</taxon>
        <taxon>Glomeromycetes</taxon>
        <taxon>Diversisporales</taxon>
        <taxon>Gigasporaceae</taxon>
        <taxon>Gigaspora</taxon>
    </lineage>
</organism>
<dbReference type="InterPro" id="IPR050951">
    <property type="entry name" value="Retrovirus_Pol_polyprotein"/>
</dbReference>
<feature type="domain" description="Integrase catalytic" evidence="2">
    <location>
        <begin position="43"/>
        <end position="230"/>
    </location>
</feature>
<proteinExistence type="predicted"/>
<evidence type="ECO:0000313" key="3">
    <source>
        <dbReference type="EMBL" id="CAG8741029.1"/>
    </source>
</evidence>